<reference evidence="7" key="1">
    <citation type="journal article" date="2014" name="Int. J. Syst. Evol. Microbiol.">
        <title>Complete genome sequence of Corynebacterium casei LMG S-19264T (=DSM 44701T), isolated from a smear-ripened cheese.</title>
        <authorList>
            <consortium name="US DOE Joint Genome Institute (JGI-PGF)"/>
            <person name="Walter F."/>
            <person name="Albersmeier A."/>
            <person name="Kalinowski J."/>
            <person name="Ruckert C."/>
        </authorList>
    </citation>
    <scope>NUCLEOTIDE SEQUENCE</scope>
    <source>
        <strain evidence="7">CGMCC 1.15343</strain>
    </source>
</reference>
<feature type="region of interest" description="Disordered" evidence="3">
    <location>
        <begin position="300"/>
        <end position="323"/>
    </location>
</feature>
<dbReference type="AlphaFoldDB" id="A0A916U6J7"/>
<keyword evidence="4" id="KW-0812">Transmembrane</keyword>
<feature type="compositionally biased region" description="Pro residues" evidence="3">
    <location>
        <begin position="307"/>
        <end position="322"/>
    </location>
</feature>
<feature type="domain" description="SbsA Ig-like" evidence="5">
    <location>
        <begin position="56"/>
        <end position="154"/>
    </location>
</feature>
<keyword evidence="4" id="KW-1133">Transmembrane helix</keyword>
<keyword evidence="2" id="KW-0732">Signal</keyword>
<evidence type="ECO:0000259" key="5">
    <source>
        <dbReference type="Pfam" id="PF13205"/>
    </source>
</evidence>
<comment type="caution">
    <text evidence="7">The sequence shown here is derived from an EMBL/GenBank/DDBJ whole genome shotgun (WGS) entry which is preliminary data.</text>
</comment>
<dbReference type="EMBL" id="BMIL01000004">
    <property type="protein sequence ID" value="GGC62607.1"/>
    <property type="molecule type" value="Genomic_DNA"/>
</dbReference>
<evidence type="ECO:0000256" key="2">
    <source>
        <dbReference type="ARBA" id="ARBA00022729"/>
    </source>
</evidence>
<sequence>MRKTSTLSKINPEVRVKKTSYLIAKTFFASLFIAAIVFAGCKKDDFEGEIVGVCPVVTTDPADKAVNVVINKVITATFNTNMDPETINASSFIIKQGTQEIEGTVAPTADAAVYTFTPKVALSPFTTYTGTITKASRDVLHTAMVEDYVWTFTTIPLISLSASPVAGGTTAGEGFIAQDSVAAITATPNTGYTFTSWTENGTVVSTSPSLTFAMDGNKSLVANFTPVVIGRFAVVLSSNPAIGGSTLGSGSYETGSVVTIAAVANFGYSFVNWTGDERGTTSSLSFTIGSNKNIVANFKLDPTNTTPVPPITTNPPTTPTQPPVGTAPKGPANINLGSAGDFTILTKAGISTTGVTSVGGDIGVSPAAATSITGFGLIMDSNNQSSHTPAVTGKVYAADYAAPTPAKMTTAVKDMETAFTTANGLTTPAPIVGLYSGNISGRVLAPGLYKWASGVLITNAGVTLAGGPNDTWVFQISQDLTVNSSAIVTLIGGAQAKNITWVVSGQATLGTNANFSGTILSKTLISLNTGAVVKGRLLAQTAVTLNASTVTKP</sequence>
<keyword evidence="8" id="KW-1185">Reference proteome</keyword>
<reference evidence="7" key="2">
    <citation type="submission" date="2020-09" db="EMBL/GenBank/DDBJ databases">
        <authorList>
            <person name="Sun Q."/>
            <person name="Zhou Y."/>
        </authorList>
    </citation>
    <scope>NUCLEOTIDE SEQUENCE</scope>
    <source>
        <strain evidence="7">CGMCC 1.15343</strain>
    </source>
</reference>
<dbReference type="InterPro" id="IPR014755">
    <property type="entry name" value="Cu-Rt/internalin_Ig-like"/>
</dbReference>
<feature type="domain" description="Bacterial repeat" evidence="6">
    <location>
        <begin position="159"/>
        <end position="226"/>
    </location>
</feature>
<keyword evidence="4" id="KW-0472">Membrane</keyword>
<dbReference type="Gene3D" id="2.60.40.1220">
    <property type="match status" value="1"/>
</dbReference>
<dbReference type="InterPro" id="IPR032812">
    <property type="entry name" value="SbsA_Ig"/>
</dbReference>
<dbReference type="RefSeq" id="WP_188626270.1">
    <property type="nucleotide sequence ID" value="NZ_BMIL01000004.1"/>
</dbReference>
<gene>
    <name evidence="7" type="ORF">GCM10011387_15260</name>
</gene>
<evidence type="ECO:0008006" key="9">
    <source>
        <dbReference type="Google" id="ProtNLM"/>
    </source>
</evidence>
<proteinExistence type="inferred from homology"/>
<dbReference type="Pfam" id="PF18998">
    <property type="entry name" value="Flg_new_2"/>
    <property type="match status" value="2"/>
</dbReference>
<accession>A0A916U6J7</accession>
<dbReference type="InterPro" id="IPR013378">
    <property type="entry name" value="InlB-like_B-rpt"/>
</dbReference>
<dbReference type="Pfam" id="PF13205">
    <property type="entry name" value="Big_5"/>
    <property type="match status" value="1"/>
</dbReference>
<dbReference type="InterPro" id="IPR044060">
    <property type="entry name" value="Bacterial_rp_domain"/>
</dbReference>
<protein>
    <recommendedName>
        <fullName evidence="9">Listeria/Bacterioides repeat-containing protein</fullName>
    </recommendedName>
</protein>
<feature type="transmembrane region" description="Helical" evidence="4">
    <location>
        <begin position="21"/>
        <end position="40"/>
    </location>
</feature>
<evidence type="ECO:0000256" key="4">
    <source>
        <dbReference type="SAM" id="Phobius"/>
    </source>
</evidence>
<dbReference type="Proteomes" id="UP000651668">
    <property type="component" value="Unassembled WGS sequence"/>
</dbReference>
<evidence type="ECO:0000313" key="8">
    <source>
        <dbReference type="Proteomes" id="UP000651668"/>
    </source>
</evidence>
<name>A0A916U6J7_9SPHI</name>
<dbReference type="Pfam" id="PF11999">
    <property type="entry name" value="Ice_binding"/>
    <property type="match status" value="1"/>
</dbReference>
<evidence type="ECO:0000256" key="1">
    <source>
        <dbReference type="ARBA" id="ARBA00005445"/>
    </source>
</evidence>
<comment type="similarity">
    <text evidence="1">Belongs to the ice-binding protein family.</text>
</comment>
<feature type="domain" description="Bacterial repeat" evidence="6">
    <location>
        <begin position="236"/>
        <end position="300"/>
    </location>
</feature>
<dbReference type="InterPro" id="IPR021884">
    <property type="entry name" value="Ice-bd_prot"/>
</dbReference>
<evidence type="ECO:0000256" key="3">
    <source>
        <dbReference type="SAM" id="MobiDB-lite"/>
    </source>
</evidence>
<organism evidence="7 8">
    <name type="scientific">Pedobacter quisquiliarum</name>
    <dbReference type="NCBI Taxonomy" id="1834438"/>
    <lineage>
        <taxon>Bacteria</taxon>
        <taxon>Pseudomonadati</taxon>
        <taxon>Bacteroidota</taxon>
        <taxon>Sphingobacteriia</taxon>
        <taxon>Sphingobacteriales</taxon>
        <taxon>Sphingobacteriaceae</taxon>
        <taxon>Pedobacter</taxon>
    </lineage>
</organism>
<dbReference type="NCBIfam" id="TIGR02543">
    <property type="entry name" value="List_Bact_rpt"/>
    <property type="match status" value="1"/>
</dbReference>
<evidence type="ECO:0000259" key="6">
    <source>
        <dbReference type="Pfam" id="PF18998"/>
    </source>
</evidence>
<evidence type="ECO:0000313" key="7">
    <source>
        <dbReference type="EMBL" id="GGC62607.1"/>
    </source>
</evidence>